<keyword evidence="6" id="KW-0030">Aminoacyl-tRNA synthetase</keyword>
<accession>A0A2A2L5A1</accession>
<feature type="domain" description="Aminoacyl-transfer RNA synthetases class-II family profile" evidence="11">
    <location>
        <begin position="34"/>
        <end position="311"/>
    </location>
</feature>
<dbReference type="InterPro" id="IPR036691">
    <property type="entry name" value="Endo/exonu/phosph_ase_sf"/>
</dbReference>
<feature type="region of interest" description="Disordered" evidence="9">
    <location>
        <begin position="428"/>
        <end position="450"/>
    </location>
</feature>
<comment type="caution">
    <text evidence="12">The sequence shown here is derived from an EMBL/GenBank/DDBJ whole genome shotgun (WGS) entry which is preliminary data.</text>
</comment>
<evidence type="ECO:0000256" key="7">
    <source>
        <dbReference type="ARBA" id="ARBA00029731"/>
    </source>
</evidence>
<evidence type="ECO:0000313" key="13">
    <source>
        <dbReference type="Proteomes" id="UP000218231"/>
    </source>
</evidence>
<dbReference type="Gene3D" id="3.30.930.10">
    <property type="entry name" value="Bira Bifunctional Protein, Domain 2"/>
    <property type="match status" value="1"/>
</dbReference>
<dbReference type="InterPro" id="IPR002316">
    <property type="entry name" value="Pro-tRNA-ligase_IIa"/>
</dbReference>
<sequence>MAFKASQFLFHGSGVPPASKCLSHQALQLNCFIQKVDSGLYSLLPLGQLVIDRINRLIEDEFSRIGALRISVPILGPKKLWDETERWDAMGKELFQLSDRGKNPFCLQPTAEEMVTSLVRNLPSLRVASLPLLLYQTTEKFRDERNPRFGLIRGRQFLMNDMYSFDVDVDSCQKTYSLVTSAYRRIFKDALQLEIRTVVSDPGVHGGAISHEYHLENNLEEDKISYCSRCEIGHKPGETDPQCSHSELQEMSSIEIAHTFQLGTRYAQAFKAFVPGTQRPLEMGCYGIGVSRLLPACVDALSIDVKAIRLPNKIVPFDAAIIMASKVLFIFSLKMQVLKFQLSSDPTALSLCEELQSALQARNMTVLLHDMHKMSVGDRLYDLNRIGIPRIFVLANVTKRSFSTEIELSAVGRSGEVRLDMVTITSGTDRDHRNRDRSEKNGTIGSSNAERHKSNGLELRVLTLNMWCLSQPWPVGSKDRKHRLKRLAEALLIEEYDIVGLQEIWKEGDYLNLVDQLKDVYKFHHYFHSGWTGSGVCILSRHPIVSTLTHRYSLNGFAHHVHRGDWFGGKVVGMVELEIGDCRVNFYSTHLHAEYNRENDLYLPHRTAQAFELSQFVRHTAHGADAVIVVGDLNLEPVDLGYRIILAQAELLDAWRLSHEAEYSGADMDLARCRGVGRGGTSDRPDNSYSSILRQRTDESKRIDYILFKSGRMNMSLEECEITMNKIPGEEINYSDHVGVHARFLIDDTHRQVSQHAEPHRPLLIEAIGYVAGGQRRARTDRLLFFCSAAVLFSCVLVSVFFEPNNAILSMGLAITRFVLTVIAVFCIWYGLIGLTLELKSLKAAKQSMQQLLND</sequence>
<evidence type="ECO:0000259" key="11">
    <source>
        <dbReference type="PROSITE" id="PS50862"/>
    </source>
</evidence>
<evidence type="ECO:0000256" key="8">
    <source>
        <dbReference type="ARBA" id="ARBA00047671"/>
    </source>
</evidence>
<dbReference type="Gene3D" id="3.60.10.10">
    <property type="entry name" value="Endonuclease/exonuclease/phosphatase"/>
    <property type="match status" value="1"/>
</dbReference>
<keyword evidence="10" id="KW-1133">Transmembrane helix</keyword>
<dbReference type="EC" id="6.1.1.15" evidence="1"/>
<dbReference type="GO" id="GO:0004827">
    <property type="term" value="F:proline-tRNA ligase activity"/>
    <property type="evidence" value="ECO:0007669"/>
    <property type="project" value="UniProtKB-EC"/>
</dbReference>
<feature type="compositionally biased region" description="Basic and acidic residues" evidence="9">
    <location>
        <begin position="428"/>
        <end position="440"/>
    </location>
</feature>
<keyword evidence="4" id="KW-0067">ATP-binding</keyword>
<evidence type="ECO:0000256" key="5">
    <source>
        <dbReference type="ARBA" id="ARBA00022917"/>
    </source>
</evidence>
<reference evidence="12 13" key="1">
    <citation type="journal article" date="2017" name="Curr. Biol.">
        <title>Genome architecture and evolution of a unichromosomal asexual nematode.</title>
        <authorList>
            <person name="Fradin H."/>
            <person name="Zegar C."/>
            <person name="Gutwein M."/>
            <person name="Lucas J."/>
            <person name="Kovtun M."/>
            <person name="Corcoran D."/>
            <person name="Baugh L.R."/>
            <person name="Kiontke K."/>
            <person name="Gunsalus K."/>
            <person name="Fitch D.H."/>
            <person name="Piano F."/>
        </authorList>
    </citation>
    <scope>NUCLEOTIDE SEQUENCE [LARGE SCALE GENOMIC DNA]</scope>
    <source>
        <strain evidence="12">PF1309</strain>
    </source>
</reference>
<feature type="transmembrane region" description="Helical" evidence="10">
    <location>
        <begin position="783"/>
        <end position="802"/>
    </location>
</feature>
<keyword evidence="3" id="KW-0547">Nucleotide-binding</keyword>
<keyword evidence="5" id="KW-0648">Protein biosynthesis</keyword>
<dbReference type="InterPro" id="IPR002314">
    <property type="entry name" value="aa-tRNA-synt_IIb"/>
</dbReference>
<evidence type="ECO:0000256" key="6">
    <source>
        <dbReference type="ARBA" id="ARBA00023146"/>
    </source>
</evidence>
<dbReference type="SUPFAM" id="SSF55681">
    <property type="entry name" value="Class II aaRS and biotin synthetases"/>
    <property type="match status" value="1"/>
</dbReference>
<evidence type="ECO:0000256" key="3">
    <source>
        <dbReference type="ARBA" id="ARBA00022741"/>
    </source>
</evidence>
<name>A0A2A2L5A1_9BILA</name>
<dbReference type="Proteomes" id="UP000218231">
    <property type="component" value="Unassembled WGS sequence"/>
</dbReference>
<dbReference type="OrthoDB" id="387657at2759"/>
<protein>
    <recommendedName>
        <fullName evidence="1">proline--tRNA ligase</fullName>
        <ecNumber evidence="1">6.1.1.15</ecNumber>
    </recommendedName>
    <alternativeName>
        <fullName evidence="7">Prolyl-tRNA synthetase</fullName>
    </alternativeName>
</protein>
<dbReference type="STRING" id="2018661.A0A2A2L5A1"/>
<evidence type="ECO:0000256" key="1">
    <source>
        <dbReference type="ARBA" id="ARBA00012831"/>
    </source>
</evidence>
<keyword evidence="2" id="KW-0436">Ligase</keyword>
<dbReference type="InterPro" id="IPR033730">
    <property type="entry name" value="ProRS_core_prok"/>
</dbReference>
<dbReference type="InterPro" id="IPR045864">
    <property type="entry name" value="aa-tRNA-synth_II/BPL/LPL"/>
</dbReference>
<proteinExistence type="predicted"/>
<feature type="transmembrane region" description="Helical" evidence="10">
    <location>
        <begin position="808"/>
        <end position="833"/>
    </location>
</feature>
<dbReference type="InterPro" id="IPR050062">
    <property type="entry name" value="Pro-tRNA_synthetase"/>
</dbReference>
<dbReference type="CDD" id="cd00779">
    <property type="entry name" value="ProRS_core_prok"/>
    <property type="match status" value="1"/>
</dbReference>
<dbReference type="Pfam" id="PF00587">
    <property type="entry name" value="tRNA-synt_2b"/>
    <property type="match status" value="1"/>
</dbReference>
<dbReference type="InterPro" id="IPR006195">
    <property type="entry name" value="aa-tRNA-synth_II"/>
</dbReference>
<evidence type="ECO:0000313" key="12">
    <source>
        <dbReference type="EMBL" id="PAV81359.1"/>
    </source>
</evidence>
<evidence type="ECO:0000256" key="4">
    <source>
        <dbReference type="ARBA" id="ARBA00022840"/>
    </source>
</evidence>
<evidence type="ECO:0000256" key="10">
    <source>
        <dbReference type="SAM" id="Phobius"/>
    </source>
</evidence>
<dbReference type="SUPFAM" id="SSF56219">
    <property type="entry name" value="DNase I-like"/>
    <property type="match status" value="1"/>
</dbReference>
<dbReference type="Gene3D" id="3.40.50.800">
    <property type="entry name" value="Anticodon-binding domain"/>
    <property type="match status" value="1"/>
</dbReference>
<dbReference type="GO" id="GO:0005524">
    <property type="term" value="F:ATP binding"/>
    <property type="evidence" value="ECO:0007669"/>
    <property type="project" value="UniProtKB-KW"/>
</dbReference>
<dbReference type="GO" id="GO:0006433">
    <property type="term" value="P:prolyl-tRNA aminoacylation"/>
    <property type="evidence" value="ECO:0007669"/>
    <property type="project" value="InterPro"/>
</dbReference>
<dbReference type="PANTHER" id="PTHR42753:SF2">
    <property type="entry name" value="PROLINE--TRNA LIGASE"/>
    <property type="match status" value="1"/>
</dbReference>
<dbReference type="PRINTS" id="PR01046">
    <property type="entry name" value="TRNASYNTHPRO"/>
</dbReference>
<comment type="catalytic activity">
    <reaction evidence="8">
        <text>tRNA(Pro) + L-proline + ATP = L-prolyl-tRNA(Pro) + AMP + diphosphate</text>
        <dbReference type="Rhea" id="RHEA:14305"/>
        <dbReference type="Rhea" id="RHEA-COMP:9700"/>
        <dbReference type="Rhea" id="RHEA-COMP:9702"/>
        <dbReference type="ChEBI" id="CHEBI:30616"/>
        <dbReference type="ChEBI" id="CHEBI:33019"/>
        <dbReference type="ChEBI" id="CHEBI:60039"/>
        <dbReference type="ChEBI" id="CHEBI:78442"/>
        <dbReference type="ChEBI" id="CHEBI:78532"/>
        <dbReference type="ChEBI" id="CHEBI:456215"/>
        <dbReference type="EC" id="6.1.1.15"/>
    </reaction>
</comment>
<dbReference type="AlphaFoldDB" id="A0A2A2L5A1"/>
<dbReference type="InterPro" id="IPR036621">
    <property type="entry name" value="Anticodon-bd_dom_sf"/>
</dbReference>
<dbReference type="GO" id="GO:0005739">
    <property type="term" value="C:mitochondrion"/>
    <property type="evidence" value="ECO:0007669"/>
    <property type="project" value="TreeGrafter"/>
</dbReference>
<dbReference type="Pfam" id="PF03372">
    <property type="entry name" value="Exo_endo_phos"/>
    <property type="match status" value="1"/>
</dbReference>
<keyword evidence="13" id="KW-1185">Reference proteome</keyword>
<dbReference type="InterPro" id="IPR005135">
    <property type="entry name" value="Endo/exonuclease/phosphatase"/>
</dbReference>
<evidence type="ECO:0000256" key="2">
    <source>
        <dbReference type="ARBA" id="ARBA00022598"/>
    </source>
</evidence>
<keyword evidence="10" id="KW-0472">Membrane</keyword>
<gene>
    <name evidence="12" type="ORF">WR25_09341</name>
</gene>
<dbReference type="PROSITE" id="PS50862">
    <property type="entry name" value="AA_TRNA_LIGASE_II"/>
    <property type="match status" value="1"/>
</dbReference>
<dbReference type="EMBL" id="LIAE01007184">
    <property type="protein sequence ID" value="PAV81359.1"/>
    <property type="molecule type" value="Genomic_DNA"/>
</dbReference>
<organism evidence="12 13">
    <name type="scientific">Diploscapter pachys</name>
    <dbReference type="NCBI Taxonomy" id="2018661"/>
    <lineage>
        <taxon>Eukaryota</taxon>
        <taxon>Metazoa</taxon>
        <taxon>Ecdysozoa</taxon>
        <taxon>Nematoda</taxon>
        <taxon>Chromadorea</taxon>
        <taxon>Rhabditida</taxon>
        <taxon>Rhabditina</taxon>
        <taxon>Rhabditomorpha</taxon>
        <taxon>Rhabditoidea</taxon>
        <taxon>Rhabditidae</taxon>
        <taxon>Diploscapter</taxon>
    </lineage>
</organism>
<keyword evidence="10" id="KW-0812">Transmembrane</keyword>
<evidence type="ECO:0000256" key="9">
    <source>
        <dbReference type="SAM" id="MobiDB-lite"/>
    </source>
</evidence>
<dbReference type="PANTHER" id="PTHR42753">
    <property type="entry name" value="MITOCHONDRIAL RIBOSOME PROTEIN L39/PROLYL-TRNA LIGASE FAMILY MEMBER"/>
    <property type="match status" value="1"/>
</dbReference>